<dbReference type="EMBL" id="CANL01000029">
    <property type="protein sequence ID" value="CCM64257.1"/>
    <property type="molecule type" value="Genomic_DNA"/>
</dbReference>
<dbReference type="OrthoDB" id="9810131at2"/>
<dbReference type="InterPro" id="IPR013988">
    <property type="entry name" value="YjdM_C"/>
</dbReference>
<keyword evidence="3" id="KW-1185">Reference proteome</keyword>
<proteinExistence type="predicted"/>
<feature type="domain" description="Protein YjdM C-terminal" evidence="1">
    <location>
        <begin position="42"/>
        <end position="108"/>
    </location>
</feature>
<dbReference type="Gene3D" id="2.30.30.40">
    <property type="entry name" value="SH3 Domains"/>
    <property type="match status" value="1"/>
</dbReference>
<reference evidence="2 3" key="1">
    <citation type="journal article" date="2013" name="ISME J.">
        <title>Metabolic model for the filamentous 'Candidatus Microthrix parvicella' based on genomic and metagenomic analyses.</title>
        <authorList>
            <person name="Jon McIlroy S."/>
            <person name="Kristiansen R."/>
            <person name="Albertsen M."/>
            <person name="Michael Karst S."/>
            <person name="Rossetti S."/>
            <person name="Lund Nielsen J."/>
            <person name="Tandoi V."/>
            <person name="James Seviour R."/>
            <person name="Nielsen P.H."/>
        </authorList>
    </citation>
    <scope>NUCLEOTIDE SEQUENCE [LARGE SCALE GENOMIC DNA]</scope>
    <source>
        <strain evidence="2 3">RN1</strain>
    </source>
</reference>
<name>R4Z662_9ACTN</name>
<evidence type="ECO:0000313" key="3">
    <source>
        <dbReference type="Proteomes" id="UP000018291"/>
    </source>
</evidence>
<dbReference type="Pfam" id="PF03831">
    <property type="entry name" value="YjdM"/>
    <property type="match status" value="1"/>
</dbReference>
<dbReference type="HOGENOM" id="CLU_134486_0_1_11"/>
<organism evidence="2 3">
    <name type="scientific">Candidatus Neomicrothrix parvicella RN1</name>
    <dbReference type="NCBI Taxonomy" id="1229780"/>
    <lineage>
        <taxon>Bacteria</taxon>
        <taxon>Bacillati</taxon>
        <taxon>Actinomycetota</taxon>
        <taxon>Acidimicrobiia</taxon>
        <taxon>Acidimicrobiales</taxon>
        <taxon>Microthrixaceae</taxon>
        <taxon>Candidatus Neomicrothrix</taxon>
    </lineage>
</organism>
<dbReference type="PANTHER" id="PTHR30305">
    <property type="entry name" value="PROTEIN YJDM-RELATED"/>
    <property type="match status" value="1"/>
</dbReference>
<comment type="caution">
    <text evidence="2">The sequence shown here is derived from an EMBL/GenBank/DDBJ whole genome shotgun (WGS) entry which is preliminary data.</text>
</comment>
<dbReference type="Proteomes" id="UP000018291">
    <property type="component" value="Unassembled WGS sequence"/>
</dbReference>
<sequence>MTEAPQCPICTTPEPLIAEDGFECAACGHAWLPELSDEVHEVRDVNGAVLVAGDDVVVIKELKLNGKSGGVKIGTKIKSIRLVAGDHPIEGKVNGRNIMIIADKVRKA</sequence>
<evidence type="ECO:0000313" key="2">
    <source>
        <dbReference type="EMBL" id="CCM64257.1"/>
    </source>
</evidence>
<dbReference type="STRING" id="1229780.BN381_350117"/>
<dbReference type="eggNOG" id="COG2824">
    <property type="taxonomic scope" value="Bacteria"/>
</dbReference>
<dbReference type="SUPFAM" id="SSF82057">
    <property type="entry name" value="Prokaryotic SH3-related domain"/>
    <property type="match status" value="1"/>
</dbReference>
<accession>R4Z662</accession>
<dbReference type="AlphaFoldDB" id="R4Z662"/>
<dbReference type="RefSeq" id="WP_012228034.1">
    <property type="nucleotide sequence ID" value="NZ_HG422565.1"/>
</dbReference>
<gene>
    <name evidence="2" type="primary">phnA</name>
    <name evidence="2" type="ORF">BN381_350117</name>
</gene>
<protein>
    <recommendedName>
        <fullName evidence="1">Protein YjdM C-terminal domain-containing protein</fullName>
    </recommendedName>
</protein>
<evidence type="ECO:0000259" key="1">
    <source>
        <dbReference type="Pfam" id="PF03831"/>
    </source>
</evidence>